<evidence type="ECO:0000313" key="2">
    <source>
        <dbReference type="Proteomes" id="UP000778797"/>
    </source>
</evidence>
<accession>A0ABS8EK81</accession>
<gene>
    <name evidence="1" type="ORF">J1C55_02385</name>
</gene>
<reference evidence="2" key="2">
    <citation type="submission" date="2023-07" db="EMBL/GenBank/DDBJ databases">
        <title>Genome of Winogradskyella sp. E313.</title>
        <authorList>
            <person name="Zhou Y."/>
        </authorList>
    </citation>
    <scope>NUCLEOTIDE SEQUENCE [LARGE SCALE GENOMIC DNA]</scope>
    <source>
        <strain evidence="2">E313</strain>
    </source>
</reference>
<protein>
    <recommendedName>
        <fullName evidence="3">DUF4468 domain-containing protein</fullName>
    </recommendedName>
</protein>
<proteinExistence type="predicted"/>
<reference evidence="2" key="1">
    <citation type="submission" date="2021-03" db="EMBL/GenBank/DDBJ databases">
        <title>Genome of Cognatishimia sp. F0-27.</title>
        <authorList>
            <person name="Ping X."/>
        </authorList>
    </citation>
    <scope>NUCLEOTIDE SEQUENCE [LARGE SCALE GENOMIC DNA]</scope>
    <source>
        <strain evidence="2">E313</strain>
    </source>
</reference>
<name>A0ABS8EK81_9FLAO</name>
<evidence type="ECO:0000313" key="1">
    <source>
        <dbReference type="EMBL" id="MCC1483426.1"/>
    </source>
</evidence>
<keyword evidence="2" id="KW-1185">Reference proteome</keyword>
<dbReference type="RefSeq" id="WP_227475873.1">
    <property type="nucleotide sequence ID" value="NZ_JAFMPT010000002.1"/>
</dbReference>
<organism evidence="1 2">
    <name type="scientific">Winogradskyella immobilis</name>
    <dbReference type="NCBI Taxonomy" id="2816852"/>
    <lineage>
        <taxon>Bacteria</taxon>
        <taxon>Pseudomonadati</taxon>
        <taxon>Bacteroidota</taxon>
        <taxon>Flavobacteriia</taxon>
        <taxon>Flavobacteriales</taxon>
        <taxon>Flavobacteriaceae</taxon>
        <taxon>Winogradskyella</taxon>
    </lineage>
</organism>
<evidence type="ECO:0008006" key="3">
    <source>
        <dbReference type="Google" id="ProtNLM"/>
    </source>
</evidence>
<dbReference type="EMBL" id="JAFMPT010000002">
    <property type="protein sequence ID" value="MCC1483426.1"/>
    <property type="molecule type" value="Genomic_DNA"/>
</dbReference>
<sequence length="202" mass="23544">MNKNSLLLLFVGMCFYMHSQSKSGPVYVLVKDIKTDKHWGCPTQQTDYEINYSLRNVKDYKRKSKALEVFKKRFQAGEDNTKIIAHEVSIAPDDFLVVYEYVYEYSDRRDEKCSTNLRRIIKGFKVKNLEEIPEKMQERLEANFRKKDYDIHNILEIRVPLNLSDNAPLLNVISGKIRDYVNKNGKVDKTKKNKGTAVGVRG</sequence>
<comment type="caution">
    <text evidence="1">The sequence shown here is derived from an EMBL/GenBank/DDBJ whole genome shotgun (WGS) entry which is preliminary data.</text>
</comment>
<dbReference type="Proteomes" id="UP000778797">
    <property type="component" value="Unassembled WGS sequence"/>
</dbReference>